<dbReference type="EMBL" id="JALIEB010000006">
    <property type="protein sequence ID" value="MCV3272116.1"/>
    <property type="molecule type" value="Genomic_DNA"/>
</dbReference>
<dbReference type="SMART" id="SM00052">
    <property type="entry name" value="EAL"/>
    <property type="match status" value="1"/>
</dbReference>
<dbReference type="PROSITE" id="PS50885">
    <property type="entry name" value="HAMP"/>
    <property type="match status" value="1"/>
</dbReference>
<dbReference type="Pfam" id="PF00672">
    <property type="entry name" value="HAMP"/>
    <property type="match status" value="1"/>
</dbReference>
<gene>
    <name evidence="4" type="ORF">MUB52_11825</name>
</gene>
<dbReference type="SMART" id="SM00267">
    <property type="entry name" value="GGDEF"/>
    <property type="match status" value="1"/>
</dbReference>
<comment type="caution">
    <text evidence="4">The sequence shown here is derived from an EMBL/GenBank/DDBJ whole genome shotgun (WGS) entry which is preliminary data.</text>
</comment>
<dbReference type="InterPro" id="IPR052155">
    <property type="entry name" value="Biofilm_reg_signaling"/>
</dbReference>
<dbReference type="CDD" id="cd01948">
    <property type="entry name" value="EAL"/>
    <property type="match status" value="1"/>
</dbReference>
<evidence type="ECO:0000259" key="1">
    <source>
        <dbReference type="PROSITE" id="PS50883"/>
    </source>
</evidence>
<organism evidence="4 5">
    <name type="scientific">Roseobacter sinensis</name>
    <dbReference type="NCBI Taxonomy" id="2931391"/>
    <lineage>
        <taxon>Bacteria</taxon>
        <taxon>Pseudomonadati</taxon>
        <taxon>Pseudomonadota</taxon>
        <taxon>Alphaproteobacteria</taxon>
        <taxon>Rhodobacterales</taxon>
        <taxon>Roseobacteraceae</taxon>
        <taxon>Roseobacter</taxon>
    </lineage>
</organism>
<dbReference type="PANTHER" id="PTHR44757">
    <property type="entry name" value="DIGUANYLATE CYCLASE DGCP"/>
    <property type="match status" value="1"/>
</dbReference>
<dbReference type="InterPro" id="IPR003660">
    <property type="entry name" value="HAMP_dom"/>
</dbReference>
<dbReference type="PROSITE" id="PS50887">
    <property type="entry name" value="GGDEF"/>
    <property type="match status" value="1"/>
</dbReference>
<dbReference type="Gene3D" id="3.20.20.450">
    <property type="entry name" value="EAL domain"/>
    <property type="match status" value="1"/>
</dbReference>
<dbReference type="InterPro" id="IPR001633">
    <property type="entry name" value="EAL_dom"/>
</dbReference>
<dbReference type="Gene3D" id="3.30.450.20">
    <property type="entry name" value="PAS domain"/>
    <property type="match status" value="1"/>
</dbReference>
<feature type="domain" description="GGDEF" evidence="3">
    <location>
        <begin position="371"/>
        <end position="523"/>
    </location>
</feature>
<dbReference type="InterPro" id="IPR035919">
    <property type="entry name" value="EAL_sf"/>
</dbReference>
<dbReference type="InterPro" id="IPR029787">
    <property type="entry name" value="Nucleotide_cyclase"/>
</dbReference>
<proteinExistence type="predicted"/>
<dbReference type="PROSITE" id="PS50883">
    <property type="entry name" value="EAL"/>
    <property type="match status" value="1"/>
</dbReference>
<evidence type="ECO:0000313" key="4">
    <source>
        <dbReference type="EMBL" id="MCV3272116.1"/>
    </source>
</evidence>
<dbReference type="Proteomes" id="UP001208690">
    <property type="component" value="Unassembled WGS sequence"/>
</dbReference>
<dbReference type="InterPro" id="IPR043128">
    <property type="entry name" value="Rev_trsase/Diguanyl_cyclase"/>
</dbReference>
<name>A0ABT3BEV8_9RHOB</name>
<dbReference type="SUPFAM" id="SSF55073">
    <property type="entry name" value="Nucleotide cyclase"/>
    <property type="match status" value="1"/>
</dbReference>
<evidence type="ECO:0000259" key="3">
    <source>
        <dbReference type="PROSITE" id="PS50887"/>
    </source>
</evidence>
<dbReference type="SMART" id="SM00304">
    <property type="entry name" value="HAMP"/>
    <property type="match status" value="1"/>
</dbReference>
<dbReference type="SUPFAM" id="SSF141868">
    <property type="entry name" value="EAL domain-like"/>
    <property type="match status" value="1"/>
</dbReference>
<protein>
    <submittedName>
        <fullName evidence="4">EAL domain-containing protein</fullName>
    </submittedName>
</protein>
<dbReference type="Gene3D" id="6.10.340.10">
    <property type="match status" value="1"/>
</dbReference>
<dbReference type="InterPro" id="IPR000160">
    <property type="entry name" value="GGDEF_dom"/>
</dbReference>
<dbReference type="CDD" id="cd06225">
    <property type="entry name" value="HAMP"/>
    <property type="match status" value="1"/>
</dbReference>
<reference evidence="4 5" key="1">
    <citation type="submission" date="2022-04" db="EMBL/GenBank/DDBJ databases">
        <title>Roseobacter sp. WL0113 is a bacterium isolated from neritic sediment.</title>
        <authorList>
            <person name="Wang L."/>
            <person name="He W."/>
            <person name="Zhang D.-F."/>
        </authorList>
    </citation>
    <scope>NUCLEOTIDE SEQUENCE [LARGE SCALE GENOMIC DNA]</scope>
    <source>
        <strain evidence="4 5">WL0113</strain>
    </source>
</reference>
<evidence type="ECO:0000259" key="2">
    <source>
        <dbReference type="PROSITE" id="PS50885"/>
    </source>
</evidence>
<accession>A0ABT3BEV8</accession>
<dbReference type="Pfam" id="PF00563">
    <property type="entry name" value="EAL"/>
    <property type="match status" value="1"/>
</dbReference>
<feature type="domain" description="EAL" evidence="1">
    <location>
        <begin position="532"/>
        <end position="783"/>
    </location>
</feature>
<feature type="domain" description="HAMP" evidence="2">
    <location>
        <begin position="283"/>
        <end position="339"/>
    </location>
</feature>
<keyword evidence="5" id="KW-1185">Reference proteome</keyword>
<dbReference type="PANTHER" id="PTHR44757:SF2">
    <property type="entry name" value="BIOFILM ARCHITECTURE MAINTENANCE PROTEIN MBAA"/>
    <property type="match status" value="1"/>
</dbReference>
<dbReference type="Pfam" id="PF00990">
    <property type="entry name" value="GGDEF"/>
    <property type="match status" value="2"/>
</dbReference>
<dbReference type="CDD" id="cd12912">
    <property type="entry name" value="PDC2_MCP_like"/>
    <property type="match status" value="1"/>
</dbReference>
<dbReference type="CDD" id="cd01949">
    <property type="entry name" value="GGDEF"/>
    <property type="match status" value="1"/>
</dbReference>
<dbReference type="NCBIfam" id="TIGR00254">
    <property type="entry name" value="GGDEF"/>
    <property type="match status" value="2"/>
</dbReference>
<sequence length="795" mass="87883">MLIFLLVALGPLLLFRAWPHSEVLQGELDEVHERHLLLARNLAAALERYHRDLVTTFDLFAASQNDWMYTESTKRVLENLSFRHLCLADPSTGQVVDALAPITAPCPEVVPAELLSRLTSIAEPGVVSFGSVVEAPNGENVIHLVTQKGEHLVIGAIRTTYFRQLGEAISFGVMGHAAIVDHTGRALSHPLPDWVRTRKDMSKISAVQRMLNRETGVETFYSPALDGDMIAGFTFVDPVGWGVMIPQPISELYQRAEDARRSSLIVLAIGTATALLLAYFVALRVVRPLEQVSRASTAIAKGNFQELRPPKASRLLPIELSDLQEQFHHMVERLRENMTTINGLAYVDAITGLANRTFLQKCLDKAVAQHIEGTLFLIDLDGFKSINDVYGHDAGDKVLGSVAQRLSDILGVDRLADGKLEDLGSARSFDGSSVQVARMGGDEFAIWLPHADQTAVDRIAHDIVTGLREPMSVDGAKPTIGASVGTAGYPRDASDRTGLTKAADLALYDAKKTGKNRYSLFTPALRQALEEQHQLATEIKEGLENQEFVPFFQPQFSLPDRRFSGLEALARWQHPRRGLLEPANFITSAEDVGLLEKIDEVIFEQSIEMLLDLERSGVPVGSLAVNVSSDRLVSQDFHTKLDRLPKLPFELRFELVETMLLDQIEGRLAWTLDRIREDGHRLDLDDFGSANASVLGLMNVEPAHLKVDKKLIVGVGQECVAERLVRSIIEMSHSLDVPVIAEGAEDLAAVERLEEMNCDFVQGYALAMPMSLVQLRAFLQDYHQDRPAAQDRLSS</sequence>
<evidence type="ECO:0000313" key="5">
    <source>
        <dbReference type="Proteomes" id="UP001208690"/>
    </source>
</evidence>
<dbReference type="Gene3D" id="3.30.70.270">
    <property type="match status" value="1"/>
</dbReference>